<feature type="region of interest" description="Disordered" evidence="1">
    <location>
        <begin position="1"/>
        <end position="30"/>
    </location>
</feature>
<feature type="compositionally biased region" description="Polar residues" evidence="1">
    <location>
        <begin position="1"/>
        <end position="12"/>
    </location>
</feature>
<evidence type="ECO:0000313" key="2">
    <source>
        <dbReference type="EMBL" id="PON78998.1"/>
    </source>
</evidence>
<comment type="caution">
    <text evidence="2">The sequence shown here is derived from an EMBL/GenBank/DDBJ whole genome shotgun (WGS) entry which is preliminary data.</text>
</comment>
<organism evidence="2 3">
    <name type="scientific">Parasponia andersonii</name>
    <name type="common">Sponia andersonii</name>
    <dbReference type="NCBI Taxonomy" id="3476"/>
    <lineage>
        <taxon>Eukaryota</taxon>
        <taxon>Viridiplantae</taxon>
        <taxon>Streptophyta</taxon>
        <taxon>Embryophyta</taxon>
        <taxon>Tracheophyta</taxon>
        <taxon>Spermatophyta</taxon>
        <taxon>Magnoliopsida</taxon>
        <taxon>eudicotyledons</taxon>
        <taxon>Gunneridae</taxon>
        <taxon>Pentapetalae</taxon>
        <taxon>rosids</taxon>
        <taxon>fabids</taxon>
        <taxon>Rosales</taxon>
        <taxon>Cannabaceae</taxon>
        <taxon>Parasponia</taxon>
    </lineage>
</organism>
<feature type="compositionally biased region" description="Acidic residues" evidence="1">
    <location>
        <begin position="130"/>
        <end position="150"/>
    </location>
</feature>
<dbReference type="AlphaFoldDB" id="A0A2P5E0D3"/>
<proteinExistence type="predicted"/>
<dbReference type="Proteomes" id="UP000237105">
    <property type="component" value="Unassembled WGS sequence"/>
</dbReference>
<protein>
    <submittedName>
        <fullName evidence="2">Uncharacterized protein</fullName>
    </submittedName>
</protein>
<keyword evidence="3" id="KW-1185">Reference proteome</keyword>
<accession>A0A2P5E0D3</accession>
<evidence type="ECO:0000256" key="1">
    <source>
        <dbReference type="SAM" id="MobiDB-lite"/>
    </source>
</evidence>
<evidence type="ECO:0000313" key="3">
    <source>
        <dbReference type="Proteomes" id="UP000237105"/>
    </source>
</evidence>
<reference evidence="3" key="1">
    <citation type="submission" date="2016-06" db="EMBL/GenBank/DDBJ databases">
        <title>Parallel loss of symbiosis genes in relatives of nitrogen-fixing non-legume Parasponia.</title>
        <authorList>
            <person name="Van Velzen R."/>
            <person name="Holmer R."/>
            <person name="Bu F."/>
            <person name="Rutten L."/>
            <person name="Van Zeijl A."/>
            <person name="Liu W."/>
            <person name="Santuari L."/>
            <person name="Cao Q."/>
            <person name="Sharma T."/>
            <person name="Shen D."/>
            <person name="Roswanjaya Y."/>
            <person name="Wardhani T."/>
            <person name="Kalhor M.S."/>
            <person name="Jansen J."/>
            <person name="Van den Hoogen J."/>
            <person name="Gungor B."/>
            <person name="Hartog M."/>
            <person name="Hontelez J."/>
            <person name="Verver J."/>
            <person name="Yang W.-C."/>
            <person name="Schijlen E."/>
            <person name="Repin R."/>
            <person name="Schilthuizen M."/>
            <person name="Schranz E."/>
            <person name="Heidstra R."/>
            <person name="Miyata K."/>
            <person name="Fedorova E."/>
            <person name="Kohlen W."/>
            <person name="Bisseling T."/>
            <person name="Smit S."/>
            <person name="Geurts R."/>
        </authorList>
    </citation>
    <scope>NUCLEOTIDE SEQUENCE [LARGE SCALE GENOMIC DNA]</scope>
    <source>
        <strain evidence="3">cv. WU1-14</strain>
    </source>
</reference>
<dbReference type="EMBL" id="JXTB01000006">
    <property type="protein sequence ID" value="PON78998.1"/>
    <property type="molecule type" value="Genomic_DNA"/>
</dbReference>
<sequence>MTGPTHSFYDNNLRNRRVNSERSSAKRATRLGTEPPIHALGMVAMAALRQHLQLLSVLEHPEADTALRRVRDPTRTRLVSRIPRLVEDNRQSHDRGGVEALRRSQGGALRVGGGWGGEGGGVAVAADPAGIEEEEGDDEEDGEDDDDEEERAAADFEVAVVQDRVVPLQWLGLLGGTPHRRFFFEKRHVVLLISIAFPLIVGGGG</sequence>
<feature type="region of interest" description="Disordered" evidence="1">
    <location>
        <begin position="127"/>
        <end position="150"/>
    </location>
</feature>
<name>A0A2P5E0D3_PARAD</name>
<gene>
    <name evidence="2" type="ORF">PanWU01x14_014990</name>
</gene>